<dbReference type="AlphaFoldDB" id="A0A816LJF4"/>
<protein>
    <submittedName>
        <fullName evidence="1">(rape) hypothetical protein</fullName>
    </submittedName>
</protein>
<name>A0A816LJF4_BRANA</name>
<accession>A0A816LJF4</accession>
<proteinExistence type="predicted"/>
<dbReference type="Proteomes" id="UP001295469">
    <property type="component" value="Chromosome C05"/>
</dbReference>
<evidence type="ECO:0000313" key="1">
    <source>
        <dbReference type="EMBL" id="CAF1935621.1"/>
    </source>
</evidence>
<reference evidence="1" key="1">
    <citation type="submission" date="2021-01" db="EMBL/GenBank/DDBJ databases">
        <authorList>
            <consortium name="Genoscope - CEA"/>
            <person name="William W."/>
        </authorList>
    </citation>
    <scope>NUCLEOTIDE SEQUENCE</scope>
</reference>
<dbReference type="EMBL" id="HG994369">
    <property type="protein sequence ID" value="CAF1935621.1"/>
    <property type="molecule type" value="Genomic_DNA"/>
</dbReference>
<organism evidence="1">
    <name type="scientific">Brassica napus</name>
    <name type="common">Rape</name>
    <dbReference type="NCBI Taxonomy" id="3708"/>
    <lineage>
        <taxon>Eukaryota</taxon>
        <taxon>Viridiplantae</taxon>
        <taxon>Streptophyta</taxon>
        <taxon>Embryophyta</taxon>
        <taxon>Tracheophyta</taxon>
        <taxon>Spermatophyta</taxon>
        <taxon>Magnoliopsida</taxon>
        <taxon>eudicotyledons</taxon>
        <taxon>Gunneridae</taxon>
        <taxon>Pentapetalae</taxon>
        <taxon>rosids</taxon>
        <taxon>malvids</taxon>
        <taxon>Brassicales</taxon>
        <taxon>Brassicaceae</taxon>
        <taxon>Brassiceae</taxon>
        <taxon>Brassica</taxon>
    </lineage>
</organism>
<sequence length="50" mass="5711">MIAYTLTSPEYQRQISLEGESLYKTQTPLKPPLMGSFRIPLSGLRSFFSE</sequence>
<gene>
    <name evidence="1" type="ORF">DARMORV10_C05P57650.1</name>
</gene>